<keyword evidence="3" id="KW-1185">Reference proteome</keyword>
<reference evidence="2" key="1">
    <citation type="submission" date="2023-06" db="EMBL/GenBank/DDBJ databases">
        <authorList>
            <consortium name="Lawrence Berkeley National Laboratory"/>
            <person name="Ahrendt S."/>
            <person name="Sahu N."/>
            <person name="Indic B."/>
            <person name="Wong-Bajracharya J."/>
            <person name="Merenyi Z."/>
            <person name="Ke H.-M."/>
            <person name="Monk M."/>
            <person name="Kocsube S."/>
            <person name="Drula E."/>
            <person name="Lipzen A."/>
            <person name="Balint B."/>
            <person name="Henrissat B."/>
            <person name="Andreopoulos B."/>
            <person name="Martin F.M."/>
            <person name="Harder C.B."/>
            <person name="Rigling D."/>
            <person name="Ford K.L."/>
            <person name="Foster G.D."/>
            <person name="Pangilinan J."/>
            <person name="Papanicolaou A."/>
            <person name="Barry K."/>
            <person name="LaButti K."/>
            <person name="Viragh M."/>
            <person name="Koriabine M."/>
            <person name="Yan M."/>
            <person name="Riley R."/>
            <person name="Champramary S."/>
            <person name="Plett K.L."/>
            <person name="Tsai I.J."/>
            <person name="Slot J."/>
            <person name="Sipos G."/>
            <person name="Plett J."/>
            <person name="Nagy L.G."/>
            <person name="Grigoriev I.V."/>
        </authorList>
    </citation>
    <scope>NUCLEOTIDE SEQUENCE</scope>
    <source>
        <strain evidence="2">FPL87.14</strain>
    </source>
</reference>
<accession>A0AA39MWE8</accession>
<evidence type="ECO:0000313" key="2">
    <source>
        <dbReference type="EMBL" id="KAK0448549.1"/>
    </source>
</evidence>
<protein>
    <recommendedName>
        <fullName evidence="4">Secreted protein</fullName>
    </recommendedName>
</protein>
<keyword evidence="1" id="KW-0732">Signal</keyword>
<sequence length="113" mass="13228">MFPFRISAVMVLSFRLETASYSPYKQDWLHGEGWKLRPHVGKRRQTRKFLDWHHLRSYPLSSPATCMASPVMSFVPKHICLHPVCIRPCRISSKPWRPRASRHCNKVGGVDER</sequence>
<proteinExistence type="predicted"/>
<comment type="caution">
    <text evidence="2">The sequence shown here is derived from an EMBL/GenBank/DDBJ whole genome shotgun (WGS) entry which is preliminary data.</text>
</comment>
<name>A0AA39MWE8_9AGAR</name>
<dbReference type="EMBL" id="JAUEPT010000009">
    <property type="protein sequence ID" value="KAK0448549.1"/>
    <property type="molecule type" value="Genomic_DNA"/>
</dbReference>
<organism evidence="2 3">
    <name type="scientific">Armillaria borealis</name>
    <dbReference type="NCBI Taxonomy" id="47425"/>
    <lineage>
        <taxon>Eukaryota</taxon>
        <taxon>Fungi</taxon>
        <taxon>Dikarya</taxon>
        <taxon>Basidiomycota</taxon>
        <taxon>Agaricomycotina</taxon>
        <taxon>Agaricomycetes</taxon>
        <taxon>Agaricomycetidae</taxon>
        <taxon>Agaricales</taxon>
        <taxon>Marasmiineae</taxon>
        <taxon>Physalacriaceae</taxon>
        <taxon>Armillaria</taxon>
    </lineage>
</organism>
<gene>
    <name evidence="2" type="ORF">EV421DRAFT_1782969</name>
</gene>
<feature type="chain" id="PRO_5041225249" description="Secreted protein" evidence="1">
    <location>
        <begin position="20"/>
        <end position="113"/>
    </location>
</feature>
<evidence type="ECO:0008006" key="4">
    <source>
        <dbReference type="Google" id="ProtNLM"/>
    </source>
</evidence>
<dbReference type="Proteomes" id="UP001175226">
    <property type="component" value="Unassembled WGS sequence"/>
</dbReference>
<feature type="signal peptide" evidence="1">
    <location>
        <begin position="1"/>
        <end position="19"/>
    </location>
</feature>
<dbReference type="AlphaFoldDB" id="A0AA39MWE8"/>
<evidence type="ECO:0000313" key="3">
    <source>
        <dbReference type="Proteomes" id="UP001175226"/>
    </source>
</evidence>
<evidence type="ECO:0000256" key="1">
    <source>
        <dbReference type="SAM" id="SignalP"/>
    </source>
</evidence>